<keyword evidence="6" id="KW-1185">Reference proteome</keyword>
<dbReference type="PANTHER" id="PTHR32305">
    <property type="match status" value="1"/>
</dbReference>
<dbReference type="NCBIfam" id="TIGR03696">
    <property type="entry name" value="Rhs_assc_core"/>
    <property type="match status" value="1"/>
</dbReference>
<name>A0ABT2A407_9BURK</name>
<reference evidence="5 6" key="1">
    <citation type="submission" date="2022-08" db="EMBL/GenBank/DDBJ databases">
        <title>Reclassification of Massilia species as members of the genera Telluria, Duganella, Pseudoduganella, Mokoshia gen. nov. and Zemynaea gen. nov. using orthogonal and non-orthogonal genome-based approaches.</title>
        <authorList>
            <person name="Bowman J.P."/>
        </authorList>
    </citation>
    <scope>NUCLEOTIDE SEQUENCE [LARGE SCALE GENOMIC DNA]</scope>
    <source>
        <strain evidence="5 6">LMG 28164</strain>
    </source>
</reference>
<dbReference type="Pfam" id="PF25023">
    <property type="entry name" value="TEN_YD-shell"/>
    <property type="match status" value="1"/>
</dbReference>
<evidence type="ECO:0000313" key="5">
    <source>
        <dbReference type="EMBL" id="MCS0588935.1"/>
    </source>
</evidence>
<keyword evidence="1" id="KW-0677">Repeat</keyword>
<dbReference type="EMBL" id="JANUGX010000006">
    <property type="protein sequence ID" value="MCS0588935.1"/>
    <property type="molecule type" value="Genomic_DNA"/>
</dbReference>
<gene>
    <name evidence="5" type="ORF">NX782_06925</name>
</gene>
<protein>
    <submittedName>
        <fullName evidence="5">NBR1-Ig-like domain-containing protein</fullName>
    </submittedName>
</protein>
<dbReference type="InterPro" id="IPR056823">
    <property type="entry name" value="TEN-like_YD-shell"/>
</dbReference>
<dbReference type="InterPro" id="IPR032350">
    <property type="entry name" value="Nbr1_FW"/>
</dbReference>
<dbReference type="InterPro" id="IPR013783">
    <property type="entry name" value="Ig-like_fold"/>
</dbReference>
<dbReference type="InterPro" id="IPR050708">
    <property type="entry name" value="T6SS_VgrG/RHS"/>
</dbReference>
<dbReference type="PROSITE" id="PS50835">
    <property type="entry name" value="IG_LIKE"/>
    <property type="match status" value="1"/>
</dbReference>
<dbReference type="InterPro" id="IPR007110">
    <property type="entry name" value="Ig-like_dom"/>
</dbReference>
<dbReference type="Proteomes" id="UP001205560">
    <property type="component" value="Unassembled WGS sequence"/>
</dbReference>
<accession>A0ABT2A407</accession>
<feature type="domain" description="Ig-like" evidence="4">
    <location>
        <begin position="305"/>
        <end position="446"/>
    </location>
</feature>
<evidence type="ECO:0000313" key="6">
    <source>
        <dbReference type="Proteomes" id="UP001205560"/>
    </source>
</evidence>
<dbReference type="Gene3D" id="2.60.40.10">
    <property type="entry name" value="Immunoglobulins"/>
    <property type="match status" value="1"/>
</dbReference>
<comment type="caution">
    <text evidence="5">The sequence shown here is derived from an EMBL/GenBank/DDBJ whole genome shotgun (WGS) entry which is preliminary data.</text>
</comment>
<feature type="signal peptide" evidence="3">
    <location>
        <begin position="1"/>
        <end position="41"/>
    </location>
</feature>
<dbReference type="InterPro" id="IPR022385">
    <property type="entry name" value="Rhs_assc_core"/>
</dbReference>
<evidence type="ECO:0000259" key="4">
    <source>
        <dbReference type="PROSITE" id="PS50835"/>
    </source>
</evidence>
<keyword evidence="3" id="KW-0732">Signal</keyword>
<organism evidence="5 6">
    <name type="scientific">Massilia norwichensis</name>
    <dbReference type="NCBI Taxonomy" id="1442366"/>
    <lineage>
        <taxon>Bacteria</taxon>
        <taxon>Pseudomonadati</taxon>
        <taxon>Pseudomonadota</taxon>
        <taxon>Betaproteobacteria</taxon>
        <taxon>Burkholderiales</taxon>
        <taxon>Oxalobacteraceae</taxon>
        <taxon>Telluria group</taxon>
        <taxon>Massilia</taxon>
    </lineage>
</organism>
<dbReference type="PANTHER" id="PTHR32305:SF15">
    <property type="entry name" value="PROTEIN RHSA-RELATED"/>
    <property type="match status" value="1"/>
</dbReference>
<dbReference type="Gene3D" id="2.180.10.10">
    <property type="entry name" value="RHS repeat-associated core"/>
    <property type="match status" value="1"/>
</dbReference>
<evidence type="ECO:0000256" key="1">
    <source>
        <dbReference type="ARBA" id="ARBA00022737"/>
    </source>
</evidence>
<evidence type="ECO:0000256" key="2">
    <source>
        <dbReference type="SAM" id="MobiDB-lite"/>
    </source>
</evidence>
<evidence type="ECO:0000256" key="3">
    <source>
        <dbReference type="SAM" id="SignalP"/>
    </source>
</evidence>
<sequence length="759" mass="79269">MLAVHNFSGFSPAMLKRLMRTMLPALAVVLMLTFASGTSWAQNHTIDAPDIQAPPGSTLLPPPPPDEPDPQPNYYDAATGVNIAAPSTMAPGSTAYVTVTIRNSGTTTWYPGMANPYRLGSQNPQDNTTWGVGRVDLGSTVAPGGNAVFGFTITAPSTPGNYTFGWGMLREGMYWFGGNIASSITVAVPAPVYDAQLISASVPSSMTAGTYYNVSMTLKNTGNTTWTSPDFSLGNTDNNYTFGVNRVAMSSSTVAPGQSSTFNFQVLAPSTVGTYTFQWGMVWEYHQRFGQNSTTYITVSAPATPKPTISPSHTAMVAGQNFTMSWSTTNASSLSHTCSASGTGYNVNESLAVNGSRTMTAQAGWVSYPSSCSWTASGPGGTTTVYETLSTTAAATPKPTISVSRPALTAGQSFMTTWSTTDATSLTHVCTASGTGYTVNESLAVSGSRALTAQSAWVGYPSSCTWTASGAGGSATYTETMTTVAATNGSVTYIHTDGLGSPVAKTDASGNVISRTRYEPYGYVASGDQPTIGFTGHVNDVDTGLTYMQQRYYDPVAGRFLSIDPVVTDANTGGSFNRYAYASNSPYKYIDPDGRQERAAEAFSDQYRKDFASGNVRDYDPFVVPAAVVTGAMLFGPPIAAAVLAGAPAEAAVAAGAAGKATSIVAKNGVEIKSIARHAVDRAIGDGGKRAGVGPKGILDSLKNPLKITETKTDELGRASQRFIGKDATTAVNPDTGKIVSVNPTSTKTAEKLIRAAEQ</sequence>
<dbReference type="Pfam" id="PF16158">
    <property type="entry name" value="N_BRCA1_IG"/>
    <property type="match status" value="2"/>
</dbReference>
<dbReference type="RefSeq" id="WP_258844703.1">
    <property type="nucleotide sequence ID" value="NZ_JANUGX010000006.1"/>
</dbReference>
<feature type="region of interest" description="Disordered" evidence="2">
    <location>
        <begin position="46"/>
        <end position="73"/>
    </location>
</feature>
<feature type="chain" id="PRO_5046388669" evidence="3">
    <location>
        <begin position="42"/>
        <end position="759"/>
    </location>
</feature>
<proteinExistence type="predicted"/>